<evidence type="ECO:0000259" key="11">
    <source>
        <dbReference type="PROSITE" id="PS50893"/>
    </source>
</evidence>
<keyword evidence="4 10" id="KW-0812">Transmembrane</keyword>
<evidence type="ECO:0000313" key="13">
    <source>
        <dbReference type="Proteomes" id="UP000683246"/>
    </source>
</evidence>
<evidence type="ECO:0000256" key="10">
    <source>
        <dbReference type="SAM" id="Phobius"/>
    </source>
</evidence>
<evidence type="ECO:0000256" key="6">
    <source>
        <dbReference type="ARBA" id="ARBA00022840"/>
    </source>
</evidence>
<dbReference type="PROSITE" id="PS50893">
    <property type="entry name" value="ABC_TRANSPORTER_2"/>
    <property type="match status" value="1"/>
</dbReference>
<keyword evidence="6 12" id="KW-0067">ATP-binding</keyword>
<dbReference type="InterPro" id="IPR027417">
    <property type="entry name" value="P-loop_NTPase"/>
</dbReference>
<dbReference type="EMBL" id="CP058649">
    <property type="protein sequence ID" value="QUI21634.1"/>
    <property type="molecule type" value="Genomic_DNA"/>
</dbReference>
<dbReference type="InterPro" id="IPR017871">
    <property type="entry name" value="ABC_transporter-like_CS"/>
</dbReference>
<dbReference type="SMART" id="SM00382">
    <property type="entry name" value="AAA"/>
    <property type="match status" value="1"/>
</dbReference>
<reference evidence="12" key="1">
    <citation type="submission" date="2020-07" db="EMBL/GenBank/DDBJ databases">
        <title>Vallitalea pronyensis genome.</title>
        <authorList>
            <person name="Postec A."/>
        </authorList>
    </citation>
    <scope>NUCLEOTIDE SEQUENCE</scope>
    <source>
        <strain evidence="12">FatNI3</strain>
    </source>
</reference>
<keyword evidence="3" id="KW-1003">Cell membrane</keyword>
<keyword evidence="7 10" id="KW-1133">Transmembrane helix</keyword>
<evidence type="ECO:0000256" key="9">
    <source>
        <dbReference type="ARBA" id="ARBA00038388"/>
    </source>
</evidence>
<dbReference type="Pfam" id="PF00005">
    <property type="entry name" value="ABC_tran"/>
    <property type="match status" value="1"/>
</dbReference>
<dbReference type="PROSITE" id="PS00211">
    <property type="entry name" value="ABC_TRANSPORTER_1"/>
    <property type="match status" value="1"/>
</dbReference>
<dbReference type="Gene3D" id="3.40.50.300">
    <property type="entry name" value="P-loop containing nucleotide triphosphate hydrolases"/>
    <property type="match status" value="1"/>
</dbReference>
<evidence type="ECO:0000256" key="3">
    <source>
        <dbReference type="ARBA" id="ARBA00022475"/>
    </source>
</evidence>
<accession>A0A8J8MHD8</accession>
<comment type="similarity">
    <text evidence="9">Belongs to the ABC transporter superfamily. Macrolide exporter (TC 3.A.1.122) family.</text>
</comment>
<gene>
    <name evidence="12" type="ORF">HZI73_04695</name>
</gene>
<keyword evidence="13" id="KW-1185">Reference proteome</keyword>
<dbReference type="InterPro" id="IPR003439">
    <property type="entry name" value="ABC_transporter-like_ATP-bd"/>
</dbReference>
<evidence type="ECO:0000256" key="2">
    <source>
        <dbReference type="ARBA" id="ARBA00022448"/>
    </source>
</evidence>
<keyword evidence="8 10" id="KW-0472">Membrane</keyword>
<dbReference type="PANTHER" id="PTHR24220">
    <property type="entry name" value="IMPORT ATP-BINDING PROTEIN"/>
    <property type="match status" value="1"/>
</dbReference>
<protein>
    <submittedName>
        <fullName evidence="12">ABC transporter ATP-binding protein/permease</fullName>
    </submittedName>
</protein>
<dbReference type="GO" id="GO:0016887">
    <property type="term" value="F:ATP hydrolysis activity"/>
    <property type="evidence" value="ECO:0007669"/>
    <property type="project" value="InterPro"/>
</dbReference>
<evidence type="ECO:0000256" key="4">
    <source>
        <dbReference type="ARBA" id="ARBA00022692"/>
    </source>
</evidence>
<evidence type="ECO:0000256" key="8">
    <source>
        <dbReference type="ARBA" id="ARBA00023136"/>
    </source>
</evidence>
<keyword evidence="2" id="KW-0813">Transport</keyword>
<dbReference type="InterPro" id="IPR015854">
    <property type="entry name" value="ABC_transpr_LolD-like"/>
</dbReference>
<evidence type="ECO:0000256" key="5">
    <source>
        <dbReference type="ARBA" id="ARBA00022741"/>
    </source>
</evidence>
<dbReference type="CDD" id="cd03255">
    <property type="entry name" value="ABC_MJ0796_LolCDE_FtsE"/>
    <property type="match status" value="1"/>
</dbReference>
<dbReference type="InterPro" id="IPR003593">
    <property type="entry name" value="AAA+_ATPase"/>
</dbReference>
<feature type="domain" description="ABC transporter" evidence="11">
    <location>
        <begin position="2"/>
        <end position="235"/>
    </location>
</feature>
<feature type="transmembrane region" description="Helical" evidence="10">
    <location>
        <begin position="614"/>
        <end position="644"/>
    </location>
</feature>
<dbReference type="Proteomes" id="UP000683246">
    <property type="component" value="Chromosome"/>
</dbReference>
<proteinExistence type="inferred from homology"/>
<dbReference type="KEGG" id="vpy:HZI73_04695"/>
<evidence type="ECO:0000256" key="7">
    <source>
        <dbReference type="ARBA" id="ARBA00022989"/>
    </source>
</evidence>
<dbReference type="FunFam" id="3.40.50.300:FF:000032">
    <property type="entry name" value="Export ABC transporter ATP-binding protein"/>
    <property type="match status" value="1"/>
</dbReference>
<feature type="transmembrane region" description="Helical" evidence="10">
    <location>
        <begin position="665"/>
        <end position="692"/>
    </location>
</feature>
<dbReference type="InterPro" id="IPR003838">
    <property type="entry name" value="ABC3_permease_C"/>
</dbReference>
<feature type="transmembrane region" description="Helical" evidence="10">
    <location>
        <begin position="258"/>
        <end position="279"/>
    </location>
</feature>
<dbReference type="GO" id="GO:0005524">
    <property type="term" value="F:ATP binding"/>
    <property type="evidence" value="ECO:0007669"/>
    <property type="project" value="UniProtKB-KW"/>
</dbReference>
<dbReference type="GO" id="GO:0098796">
    <property type="term" value="C:membrane protein complex"/>
    <property type="evidence" value="ECO:0007669"/>
    <property type="project" value="UniProtKB-ARBA"/>
</dbReference>
<dbReference type="PANTHER" id="PTHR24220:SF86">
    <property type="entry name" value="ABC TRANSPORTER ABCH.1"/>
    <property type="match status" value="1"/>
</dbReference>
<organism evidence="12 13">
    <name type="scientific">Vallitalea pronyensis</name>
    <dbReference type="NCBI Taxonomy" id="1348613"/>
    <lineage>
        <taxon>Bacteria</taxon>
        <taxon>Bacillati</taxon>
        <taxon>Bacillota</taxon>
        <taxon>Clostridia</taxon>
        <taxon>Lachnospirales</taxon>
        <taxon>Vallitaleaceae</taxon>
        <taxon>Vallitalea</taxon>
    </lineage>
</organism>
<feature type="transmembrane region" description="Helical" evidence="10">
    <location>
        <begin position="712"/>
        <end position="735"/>
    </location>
</feature>
<name>A0A8J8MHD8_9FIRM</name>
<dbReference type="SUPFAM" id="SSF52540">
    <property type="entry name" value="P-loop containing nucleoside triphosphate hydrolases"/>
    <property type="match status" value="1"/>
</dbReference>
<comment type="subcellular location">
    <subcellularLocation>
        <location evidence="1">Cell inner membrane</location>
        <topology evidence="1">Multi-pass membrane protein</topology>
    </subcellularLocation>
</comment>
<sequence length="752" mass="84824">MTKKYHLKNKTVHAVNDVNLEFHKGEFVSILGLSGSGKTTLVSQIGGLDKATEGRLIVDGVDTTNFKQQDWNNYRKNNIGFVFQDFNLISHLTAKENIEIALSLSGLSPKEKSDRADELLALMGIADQEDQLPKQLSGGQKQRVAIARALSNKPDIILADEPTGALDPDTSVQIMEILQSLAEQGHLVIMVTHNKYLARDYSTRIVELKAGEVISNEEIKPCKKYKNEALSTDKSSLQFMTALKIAFNNLKIRKKSTIFLFVSLIPSMILIIAIMNLIFNIDGYKKDVEPLLDHVLSKDNMLYLSPYDNEKLEGKQSAVYRDITRKKIHSEKIEPFIKETVQPYSHEDIHHIENIKGVEKVLKNMTFHVTIDDNDFILVALPPKAYSAYQPYLHRKDYPDDNDEGVIFSSDAAKVLLGKYATNTSSLAGQDIAMNIDHYKSVPLGMSILNTDRYKVDTKITDVFERDSKTVLMRNYYAGYIFTSQGYAEKLKERFTLDDFSLFECEVPLSVDETDDELLIDGQYLVRGHRSIADPLKPLRAKTSLQEKYDLFDFKEYGLHMKGNNYSVKHTIITNDQWDKNSLKELEAYGVVSHYHFDQYSVASSRKTNNYIKYSLFGATIAAVIVILIPALLVCVILYISILLRIKEIGILKSIGARNRDILHIFTMESGLLACSSGLVSFLLAIPVIQYIRHVLEEKYRLEYFLGSNPMNVNVMGIVAAFLISVGLITLIGLLPGKKASQLQPNALLKHD</sequence>
<evidence type="ECO:0000313" key="12">
    <source>
        <dbReference type="EMBL" id="QUI21634.1"/>
    </source>
</evidence>
<dbReference type="Pfam" id="PF02687">
    <property type="entry name" value="FtsX"/>
    <property type="match status" value="1"/>
</dbReference>
<dbReference type="InterPro" id="IPR017911">
    <property type="entry name" value="MacB-like_ATP-bd"/>
</dbReference>
<dbReference type="RefSeq" id="WP_212697103.1">
    <property type="nucleotide sequence ID" value="NZ_CP058649.1"/>
</dbReference>
<evidence type="ECO:0000256" key="1">
    <source>
        <dbReference type="ARBA" id="ARBA00004429"/>
    </source>
</evidence>
<dbReference type="GO" id="GO:0022857">
    <property type="term" value="F:transmembrane transporter activity"/>
    <property type="evidence" value="ECO:0007669"/>
    <property type="project" value="TreeGrafter"/>
</dbReference>
<keyword evidence="5" id="KW-0547">Nucleotide-binding</keyword>
<dbReference type="AlphaFoldDB" id="A0A8J8MHD8"/>
<dbReference type="GO" id="GO:0005886">
    <property type="term" value="C:plasma membrane"/>
    <property type="evidence" value="ECO:0007669"/>
    <property type="project" value="UniProtKB-SubCell"/>
</dbReference>